<dbReference type="InterPro" id="IPR054585">
    <property type="entry name" value="NDH2-like_C"/>
</dbReference>
<feature type="domain" description="External alternative NADH-ubiquinone oxidoreductase-like C-terminal" evidence="14">
    <location>
        <begin position="501"/>
        <end position="566"/>
    </location>
</feature>
<dbReference type="OrthoDB" id="3244603at2759"/>
<evidence type="ECO:0000256" key="11">
    <source>
        <dbReference type="ARBA" id="ARBA00049010"/>
    </source>
</evidence>
<keyword evidence="5" id="KW-0274">FAD</keyword>
<proteinExistence type="inferred from homology"/>
<dbReference type="PRINTS" id="PR00368">
    <property type="entry name" value="FADPNR"/>
</dbReference>
<evidence type="ECO:0000259" key="13">
    <source>
        <dbReference type="Pfam" id="PF07992"/>
    </source>
</evidence>
<feature type="compositionally biased region" description="Pro residues" evidence="12">
    <location>
        <begin position="33"/>
        <end position="43"/>
    </location>
</feature>
<accession>A0A1B2J7V1</accession>
<evidence type="ECO:0000256" key="2">
    <source>
        <dbReference type="ARBA" id="ARBA00005272"/>
    </source>
</evidence>
<comment type="catalytic activity">
    <reaction evidence="11">
        <text>a ubiquinone + NADH + H(+) = a ubiquinol + NAD(+)</text>
        <dbReference type="Rhea" id="RHEA:23152"/>
        <dbReference type="Rhea" id="RHEA-COMP:9565"/>
        <dbReference type="Rhea" id="RHEA-COMP:9566"/>
        <dbReference type="ChEBI" id="CHEBI:15378"/>
        <dbReference type="ChEBI" id="CHEBI:16389"/>
        <dbReference type="ChEBI" id="CHEBI:17976"/>
        <dbReference type="ChEBI" id="CHEBI:57540"/>
        <dbReference type="ChEBI" id="CHEBI:57945"/>
    </reaction>
</comment>
<keyword evidence="7" id="KW-0560">Oxidoreductase</keyword>
<comment type="catalytic activity">
    <reaction evidence="10">
        <text>a quinone + NADH + H(+) = a quinol + NAD(+)</text>
        <dbReference type="Rhea" id="RHEA:46160"/>
        <dbReference type="ChEBI" id="CHEBI:15378"/>
        <dbReference type="ChEBI" id="CHEBI:24646"/>
        <dbReference type="ChEBI" id="CHEBI:57540"/>
        <dbReference type="ChEBI" id="CHEBI:57945"/>
        <dbReference type="ChEBI" id="CHEBI:132124"/>
        <dbReference type="EC" id="1.6.5.9"/>
    </reaction>
</comment>
<evidence type="ECO:0000256" key="10">
    <source>
        <dbReference type="ARBA" id="ARBA00047599"/>
    </source>
</evidence>
<evidence type="ECO:0000256" key="6">
    <source>
        <dbReference type="ARBA" id="ARBA00022946"/>
    </source>
</evidence>
<evidence type="ECO:0000256" key="8">
    <source>
        <dbReference type="ARBA" id="ARBA00023027"/>
    </source>
</evidence>
<dbReference type="GO" id="GO:0005739">
    <property type="term" value="C:mitochondrion"/>
    <property type="evidence" value="ECO:0007669"/>
    <property type="project" value="UniProtKB-SubCell"/>
</dbReference>
<evidence type="ECO:0000256" key="9">
    <source>
        <dbReference type="ARBA" id="ARBA00023128"/>
    </source>
</evidence>
<dbReference type="InterPro" id="IPR023753">
    <property type="entry name" value="FAD/NAD-binding_dom"/>
</dbReference>
<dbReference type="PANTHER" id="PTHR43706:SF47">
    <property type="entry name" value="EXTERNAL NADH-UBIQUINONE OXIDOREDUCTASE 1, MITOCHONDRIAL-RELATED"/>
    <property type="match status" value="1"/>
</dbReference>
<dbReference type="EMBL" id="CP014584">
    <property type="protein sequence ID" value="ANZ74025.1"/>
    <property type="molecule type" value="Genomic_DNA"/>
</dbReference>
<evidence type="ECO:0000256" key="1">
    <source>
        <dbReference type="ARBA" id="ARBA00004173"/>
    </source>
</evidence>
<dbReference type="Pfam" id="PF22366">
    <property type="entry name" value="NDH2_C"/>
    <property type="match status" value="1"/>
</dbReference>
<evidence type="ECO:0000256" key="7">
    <source>
        <dbReference type="ARBA" id="ARBA00023002"/>
    </source>
</evidence>
<keyword evidence="16" id="KW-1185">Reference proteome</keyword>
<evidence type="ECO:0000259" key="14">
    <source>
        <dbReference type="Pfam" id="PF22366"/>
    </source>
</evidence>
<feature type="region of interest" description="Disordered" evidence="12">
    <location>
        <begin position="26"/>
        <end position="47"/>
    </location>
</feature>
<evidence type="ECO:0000256" key="4">
    <source>
        <dbReference type="ARBA" id="ARBA00022630"/>
    </source>
</evidence>
<feature type="domain" description="FAD/NAD(P)-binding" evidence="13">
    <location>
        <begin position="104"/>
        <end position="451"/>
    </location>
</feature>
<keyword evidence="9" id="KW-0496">Mitochondrion</keyword>
<protein>
    <recommendedName>
        <fullName evidence="3">NADH:ubiquinone reductase (non-electrogenic)</fullName>
        <ecNumber evidence="3">1.6.5.9</ecNumber>
    </recommendedName>
</protein>
<reference evidence="15 16" key="1">
    <citation type="submission" date="2016-02" db="EMBL/GenBank/DDBJ databases">
        <title>Comparative genomic and transcriptomic foundation for Pichia pastoris.</title>
        <authorList>
            <person name="Love K.R."/>
            <person name="Shah K.A."/>
            <person name="Whittaker C.A."/>
            <person name="Wu J."/>
            <person name="Bartlett M.C."/>
            <person name="Ma D."/>
            <person name="Leeson R.L."/>
            <person name="Priest M."/>
            <person name="Young S.K."/>
            <person name="Love J.C."/>
        </authorList>
    </citation>
    <scope>NUCLEOTIDE SEQUENCE [LARGE SCALE GENOMIC DNA]</scope>
    <source>
        <strain evidence="15 16">ATCC 28485</strain>
    </source>
</reference>
<dbReference type="AlphaFoldDB" id="A0A1B2J7V1"/>
<evidence type="ECO:0000313" key="16">
    <source>
        <dbReference type="Proteomes" id="UP000094565"/>
    </source>
</evidence>
<evidence type="ECO:0000256" key="3">
    <source>
        <dbReference type="ARBA" id="ARBA00012637"/>
    </source>
</evidence>
<dbReference type="Gene3D" id="3.50.50.100">
    <property type="match status" value="1"/>
</dbReference>
<dbReference type="FunFam" id="3.50.50.100:FF:000007">
    <property type="entry name" value="Rotenone-insensitive NADH-ubiquinone oxidoreductase, mitochondrial"/>
    <property type="match status" value="1"/>
</dbReference>
<dbReference type="InterPro" id="IPR036188">
    <property type="entry name" value="FAD/NAD-bd_sf"/>
</dbReference>
<name>A0A1B2J7V1_PICPA</name>
<keyword evidence="4" id="KW-0285">Flavoprotein</keyword>
<comment type="similarity">
    <text evidence="2">Belongs to the NADH dehydrogenase family.</text>
</comment>
<organism evidence="15 16">
    <name type="scientific">Komagataella pastoris</name>
    <name type="common">Yeast</name>
    <name type="synonym">Pichia pastoris</name>
    <dbReference type="NCBI Taxonomy" id="4922"/>
    <lineage>
        <taxon>Eukaryota</taxon>
        <taxon>Fungi</taxon>
        <taxon>Dikarya</taxon>
        <taxon>Ascomycota</taxon>
        <taxon>Saccharomycotina</taxon>
        <taxon>Pichiomycetes</taxon>
        <taxon>Pichiales</taxon>
        <taxon>Pichiaceae</taxon>
        <taxon>Komagataella</taxon>
    </lineage>
</organism>
<keyword evidence="6" id="KW-0809">Transit peptide</keyword>
<dbReference type="EC" id="1.6.5.9" evidence="3"/>
<evidence type="ECO:0000256" key="12">
    <source>
        <dbReference type="SAM" id="MobiDB-lite"/>
    </source>
</evidence>
<evidence type="ECO:0000313" key="15">
    <source>
        <dbReference type="EMBL" id="ANZ74025.1"/>
    </source>
</evidence>
<keyword evidence="8" id="KW-0520">NAD</keyword>
<comment type="subcellular location">
    <subcellularLocation>
        <location evidence="1">Mitochondrion</location>
    </subcellularLocation>
</comment>
<sequence length="570" mass="62850">MFSRSTRQWASGSMLRSPVRAAFRRAASTTTPVPVPPTPPPIPSSTTPVVKKKRIGFFRLTWRLTWLSLLGSAAYLTYEVYKEVNPSPQIPQSPLKPNGNRRKTVVILGSGWGAVSTLKHLDTSLYNVVVVSPRNYFLFTPLLPSVPTGTIDLKSIIDPVRTIAKSTPGEVKYLEAEATDIDIAKKQLTIQHSSYSATSGVHHVTIGGDEAKPIVATIDYDYLVFAIGAQTATFGIPGIEKYAYYLKETADAARIRRSLFETIEASQLLPKDSEERKRLLSVVVCGGGPTGVELAAEIKDYIDEDLSRFVPGIETEMSVTLVEALPNVLNAFNHKLIEYTESIFEKQQLDLRVNTMVKKVDDKNVYATVKKSGGDTENVTIPYGTLVWATGNGPRPLTKAVAAQIEEQKTARRGLLIGEHLLVDGTDSVFALGDCTFTKNPPTAQVAHQEGIYLASHLAKLSKVDDLKYLIAQNTDPEQLVRLQRRLDRAQASIQPFKYTHQGALAYIGSERAVADLVWGDWSNVSTGGSLTFLFWRSAYVSMMLGVRTKILVVSDWIKVKVFGRDCSKE</sequence>
<dbReference type="InterPro" id="IPR045024">
    <property type="entry name" value="NDH-2"/>
</dbReference>
<gene>
    <name evidence="15" type="primary">NDE1</name>
    <name evidence="15" type="ORF">ATY40_BA7500762</name>
</gene>
<dbReference type="GO" id="GO:0050136">
    <property type="term" value="F:NADH dehydrogenase (quinone) (non-electrogenic) activity"/>
    <property type="evidence" value="ECO:0007669"/>
    <property type="project" value="UniProtKB-EC"/>
</dbReference>
<dbReference type="Proteomes" id="UP000094565">
    <property type="component" value="Chromosome 1"/>
</dbReference>
<dbReference type="PANTHER" id="PTHR43706">
    <property type="entry name" value="NADH DEHYDROGENASE"/>
    <property type="match status" value="1"/>
</dbReference>
<dbReference type="GO" id="GO:0015980">
    <property type="term" value="P:energy derivation by oxidation of organic compounds"/>
    <property type="evidence" value="ECO:0007669"/>
    <property type="project" value="UniProtKB-ARBA"/>
</dbReference>
<evidence type="ECO:0000256" key="5">
    <source>
        <dbReference type="ARBA" id="ARBA00022827"/>
    </source>
</evidence>
<dbReference type="SUPFAM" id="SSF51905">
    <property type="entry name" value="FAD/NAD(P)-binding domain"/>
    <property type="match status" value="2"/>
</dbReference>
<dbReference type="Pfam" id="PF07992">
    <property type="entry name" value="Pyr_redox_2"/>
    <property type="match status" value="1"/>
</dbReference>